<reference evidence="2" key="1">
    <citation type="journal article" date="2014" name="Science">
        <title>Ancient hybridizations among the ancestral genomes of bread wheat.</title>
        <authorList>
            <consortium name="International Wheat Genome Sequencing Consortium,"/>
            <person name="Marcussen T."/>
            <person name="Sandve S.R."/>
            <person name="Heier L."/>
            <person name="Spannagl M."/>
            <person name="Pfeifer M."/>
            <person name="Jakobsen K.S."/>
            <person name="Wulff B.B."/>
            <person name="Steuernagel B."/>
            <person name="Mayer K.F."/>
            <person name="Olsen O.A."/>
        </authorList>
    </citation>
    <scope>NUCLEOTIDE SEQUENCE [LARGE SCALE GENOMIC DNA]</scope>
    <source>
        <strain evidence="2">cv. AL8/78</strain>
    </source>
</reference>
<evidence type="ECO:0000313" key="2">
    <source>
        <dbReference type="Proteomes" id="UP000015105"/>
    </source>
</evidence>
<dbReference type="AlphaFoldDB" id="A0A452XXY7"/>
<dbReference type="Proteomes" id="UP000015105">
    <property type="component" value="Chromosome 1D"/>
</dbReference>
<organism evidence="1 2">
    <name type="scientific">Aegilops tauschii subsp. strangulata</name>
    <name type="common">Goatgrass</name>
    <dbReference type="NCBI Taxonomy" id="200361"/>
    <lineage>
        <taxon>Eukaryota</taxon>
        <taxon>Viridiplantae</taxon>
        <taxon>Streptophyta</taxon>
        <taxon>Embryophyta</taxon>
        <taxon>Tracheophyta</taxon>
        <taxon>Spermatophyta</taxon>
        <taxon>Magnoliopsida</taxon>
        <taxon>Liliopsida</taxon>
        <taxon>Poales</taxon>
        <taxon>Poaceae</taxon>
        <taxon>BOP clade</taxon>
        <taxon>Pooideae</taxon>
        <taxon>Triticodae</taxon>
        <taxon>Triticeae</taxon>
        <taxon>Triticinae</taxon>
        <taxon>Aegilops</taxon>
    </lineage>
</organism>
<dbReference type="EnsemblPlants" id="AET1Gv20205500.1">
    <property type="protein sequence ID" value="AET1Gv20205500.1"/>
    <property type="gene ID" value="AET1Gv20205500"/>
</dbReference>
<reference evidence="1" key="5">
    <citation type="journal article" date="2021" name="G3 (Bethesda)">
        <title>Aegilops tauschii genome assembly Aet v5.0 features greater sequence contiguity and improved annotation.</title>
        <authorList>
            <person name="Wang L."/>
            <person name="Zhu T."/>
            <person name="Rodriguez J.C."/>
            <person name="Deal K.R."/>
            <person name="Dubcovsky J."/>
            <person name="McGuire P.E."/>
            <person name="Lux T."/>
            <person name="Spannagl M."/>
            <person name="Mayer K.F.X."/>
            <person name="Baldrich P."/>
            <person name="Meyers B.C."/>
            <person name="Huo N."/>
            <person name="Gu Y.Q."/>
            <person name="Zhou H."/>
            <person name="Devos K.M."/>
            <person name="Bennetzen J.L."/>
            <person name="Unver T."/>
            <person name="Budak H."/>
            <person name="Gulick P.J."/>
            <person name="Galiba G."/>
            <person name="Kalapos B."/>
            <person name="Nelson D.R."/>
            <person name="Li P."/>
            <person name="You F.M."/>
            <person name="Luo M.C."/>
            <person name="Dvorak J."/>
        </authorList>
    </citation>
    <scope>NUCLEOTIDE SEQUENCE [LARGE SCALE GENOMIC DNA]</scope>
    <source>
        <strain evidence="1">cv. AL8/78</strain>
    </source>
</reference>
<dbReference type="Gramene" id="AET1Gv20205500.1">
    <property type="protein sequence ID" value="AET1Gv20205500.1"/>
    <property type="gene ID" value="AET1Gv20205500"/>
</dbReference>
<sequence>SRPWVVQINPLIPPLWPRQLNRVDTDPSLVVPSIPSHLARLRWRHQSSSGPHAIPGLPGLFLQAPRALAGPARRLDRPFLPPACTRAHRSFRPGAIDPSWRARAHVGRIRWT</sequence>
<reference evidence="2" key="2">
    <citation type="journal article" date="2017" name="Nat. Plants">
        <title>The Aegilops tauschii genome reveals multiple impacts of transposons.</title>
        <authorList>
            <person name="Zhao G."/>
            <person name="Zou C."/>
            <person name="Li K."/>
            <person name="Wang K."/>
            <person name="Li T."/>
            <person name="Gao L."/>
            <person name="Zhang X."/>
            <person name="Wang H."/>
            <person name="Yang Z."/>
            <person name="Liu X."/>
            <person name="Jiang W."/>
            <person name="Mao L."/>
            <person name="Kong X."/>
            <person name="Jiao Y."/>
            <person name="Jia J."/>
        </authorList>
    </citation>
    <scope>NUCLEOTIDE SEQUENCE [LARGE SCALE GENOMIC DNA]</scope>
    <source>
        <strain evidence="2">cv. AL8/78</strain>
    </source>
</reference>
<accession>A0A452XXY7</accession>
<keyword evidence="2" id="KW-1185">Reference proteome</keyword>
<reference evidence="1" key="4">
    <citation type="submission" date="2019-03" db="UniProtKB">
        <authorList>
            <consortium name="EnsemblPlants"/>
        </authorList>
    </citation>
    <scope>IDENTIFICATION</scope>
</reference>
<name>A0A452XXY7_AEGTS</name>
<protein>
    <submittedName>
        <fullName evidence="1">Uncharacterized protein</fullName>
    </submittedName>
</protein>
<proteinExistence type="predicted"/>
<evidence type="ECO:0000313" key="1">
    <source>
        <dbReference type="EnsemblPlants" id="AET1Gv20205500.1"/>
    </source>
</evidence>
<reference evidence="1" key="3">
    <citation type="journal article" date="2017" name="Nature">
        <title>Genome sequence of the progenitor of the wheat D genome Aegilops tauschii.</title>
        <authorList>
            <person name="Luo M.C."/>
            <person name="Gu Y.Q."/>
            <person name="Puiu D."/>
            <person name="Wang H."/>
            <person name="Twardziok S.O."/>
            <person name="Deal K.R."/>
            <person name="Huo N."/>
            <person name="Zhu T."/>
            <person name="Wang L."/>
            <person name="Wang Y."/>
            <person name="McGuire P.E."/>
            <person name="Liu S."/>
            <person name="Long H."/>
            <person name="Ramasamy R.K."/>
            <person name="Rodriguez J.C."/>
            <person name="Van S.L."/>
            <person name="Yuan L."/>
            <person name="Wang Z."/>
            <person name="Xia Z."/>
            <person name="Xiao L."/>
            <person name="Anderson O.D."/>
            <person name="Ouyang S."/>
            <person name="Liang Y."/>
            <person name="Zimin A.V."/>
            <person name="Pertea G."/>
            <person name="Qi P."/>
            <person name="Bennetzen J.L."/>
            <person name="Dai X."/>
            <person name="Dawson M.W."/>
            <person name="Muller H.G."/>
            <person name="Kugler K."/>
            <person name="Rivarola-Duarte L."/>
            <person name="Spannagl M."/>
            <person name="Mayer K.F.X."/>
            <person name="Lu F.H."/>
            <person name="Bevan M.W."/>
            <person name="Leroy P."/>
            <person name="Li P."/>
            <person name="You F.M."/>
            <person name="Sun Q."/>
            <person name="Liu Z."/>
            <person name="Lyons E."/>
            <person name="Wicker T."/>
            <person name="Salzberg S.L."/>
            <person name="Devos K.M."/>
            <person name="Dvorak J."/>
        </authorList>
    </citation>
    <scope>NUCLEOTIDE SEQUENCE [LARGE SCALE GENOMIC DNA]</scope>
    <source>
        <strain evidence="1">cv. AL8/78</strain>
    </source>
</reference>